<accession>A0A699IVR3</accession>
<name>A0A699IVR3_TANCI</name>
<evidence type="ECO:0000313" key="1">
    <source>
        <dbReference type="EMBL" id="GEZ89593.1"/>
    </source>
</evidence>
<protein>
    <submittedName>
        <fullName evidence="1">Uncharacterized protein</fullName>
    </submittedName>
</protein>
<gene>
    <name evidence="1" type="ORF">Tci_561566</name>
</gene>
<sequence length="336" mass="37324">MIFDGIMRNVKSKRKFLMYLRPSPGADETAFPTGDVRYGEAFSTDTSLDAGQDRENIAKTSAMPHEALPKVTSLSGGKGIMQQKLQELMDICTSLQRQHSPMEERIQSSLGAANILASGGLRSVFTTASTGISSTVSTASGSFPTAVILTTASVATPTTRVTRSSRGVVIGSSLISANIPSISKKDKGKGKMTEPEQPSKEKVLEQLSVHLARDLEAKFAREDQIIREQVERDSTIARIYAEKELEMMIAELDRSNKMVEKYLSEYEQAKVGLSHNEKVELINELLMYQRHLAQIKKYQAQQNKPATKTERRNFYMSILRSNAGWKAKDFKGMTFK</sequence>
<organism evidence="1">
    <name type="scientific">Tanacetum cinerariifolium</name>
    <name type="common">Dalmatian daisy</name>
    <name type="synonym">Chrysanthemum cinerariifolium</name>
    <dbReference type="NCBI Taxonomy" id="118510"/>
    <lineage>
        <taxon>Eukaryota</taxon>
        <taxon>Viridiplantae</taxon>
        <taxon>Streptophyta</taxon>
        <taxon>Embryophyta</taxon>
        <taxon>Tracheophyta</taxon>
        <taxon>Spermatophyta</taxon>
        <taxon>Magnoliopsida</taxon>
        <taxon>eudicotyledons</taxon>
        <taxon>Gunneridae</taxon>
        <taxon>Pentapetalae</taxon>
        <taxon>asterids</taxon>
        <taxon>campanulids</taxon>
        <taxon>Asterales</taxon>
        <taxon>Asteraceae</taxon>
        <taxon>Asteroideae</taxon>
        <taxon>Anthemideae</taxon>
        <taxon>Anthemidinae</taxon>
        <taxon>Tanacetum</taxon>
    </lineage>
</organism>
<dbReference type="EMBL" id="BKCJ010338709">
    <property type="protein sequence ID" value="GEZ89593.1"/>
    <property type="molecule type" value="Genomic_DNA"/>
</dbReference>
<proteinExistence type="predicted"/>
<comment type="caution">
    <text evidence="1">The sequence shown here is derived from an EMBL/GenBank/DDBJ whole genome shotgun (WGS) entry which is preliminary data.</text>
</comment>
<dbReference type="AlphaFoldDB" id="A0A699IVR3"/>
<reference evidence="1" key="1">
    <citation type="journal article" date="2019" name="Sci. Rep.">
        <title>Draft genome of Tanacetum cinerariifolium, the natural source of mosquito coil.</title>
        <authorList>
            <person name="Yamashiro T."/>
            <person name="Shiraishi A."/>
            <person name="Satake H."/>
            <person name="Nakayama K."/>
        </authorList>
    </citation>
    <scope>NUCLEOTIDE SEQUENCE</scope>
</reference>